<protein>
    <submittedName>
        <fullName evidence="1">Proline dehydrogenase</fullName>
    </submittedName>
</protein>
<organism evidence="1">
    <name type="scientific">mine drainage metagenome</name>
    <dbReference type="NCBI Taxonomy" id="410659"/>
    <lineage>
        <taxon>unclassified sequences</taxon>
        <taxon>metagenomes</taxon>
        <taxon>ecological metagenomes</taxon>
    </lineage>
</organism>
<dbReference type="EMBL" id="AUZZ01008859">
    <property type="protein sequence ID" value="EQD36064.1"/>
    <property type="molecule type" value="Genomic_DNA"/>
</dbReference>
<dbReference type="Gene3D" id="3.20.20.220">
    <property type="match status" value="1"/>
</dbReference>
<reference evidence="1" key="1">
    <citation type="submission" date="2013-08" db="EMBL/GenBank/DDBJ databases">
        <authorList>
            <person name="Mendez C."/>
            <person name="Richter M."/>
            <person name="Ferrer M."/>
            <person name="Sanchez J."/>
        </authorList>
    </citation>
    <scope>NUCLEOTIDE SEQUENCE</scope>
</reference>
<reference evidence="1" key="2">
    <citation type="journal article" date="2014" name="ISME J.">
        <title>Microbial stratification in low pH oxic and suboxic macroscopic growths along an acid mine drainage.</title>
        <authorList>
            <person name="Mendez-Garcia C."/>
            <person name="Mesa V."/>
            <person name="Sprenger R.R."/>
            <person name="Richter M."/>
            <person name="Diez M.S."/>
            <person name="Solano J."/>
            <person name="Bargiela R."/>
            <person name="Golyshina O.V."/>
            <person name="Manteca A."/>
            <person name="Ramos J.L."/>
            <person name="Gallego J.R."/>
            <person name="Llorente I."/>
            <person name="Martins Dos Santos V.A."/>
            <person name="Jensen O.N."/>
            <person name="Pelaez A.I."/>
            <person name="Sanchez J."/>
            <person name="Ferrer M."/>
        </authorList>
    </citation>
    <scope>NUCLEOTIDE SEQUENCE</scope>
</reference>
<name>T1A5B3_9ZZZZ</name>
<gene>
    <name evidence="1" type="ORF">B2A_12281</name>
</gene>
<comment type="caution">
    <text evidence="1">The sequence shown here is derived from an EMBL/GenBank/DDBJ whole genome shotgun (WGS) entry which is preliminary data.</text>
</comment>
<evidence type="ECO:0000313" key="1">
    <source>
        <dbReference type="EMBL" id="EQD36064.1"/>
    </source>
</evidence>
<dbReference type="AlphaFoldDB" id="T1A5B3"/>
<proteinExistence type="predicted"/>
<sequence>LALLTTAKSSRIGIWFEYEDPNDLKGLVDRYNRYSELYDGVGIELPLHHPKIDKAINDLPKAARVKLVSHYHINVANEHEKKKAKVKQKSALDIYSHYIDRLYGSKSTVYIQESDEKTVYRLARANKQYKRDLIFELPLGYSKRWQSKFIKEKMKVNVYVPYGRDWIPYAINKLTEGRIRELAVSILDGKANVSGGDEKPGKR</sequence>
<accession>T1A5B3</accession>
<feature type="non-terminal residue" evidence="1">
    <location>
        <position position="1"/>
    </location>
</feature>